<comment type="caution">
    <text evidence="2">The sequence shown here is derived from an EMBL/GenBank/DDBJ whole genome shotgun (WGS) entry which is preliminary data.</text>
</comment>
<feature type="region of interest" description="Disordered" evidence="1">
    <location>
        <begin position="82"/>
        <end position="110"/>
    </location>
</feature>
<dbReference type="AlphaFoldDB" id="A0A8T0H188"/>
<reference evidence="2" key="1">
    <citation type="submission" date="2020-06" db="EMBL/GenBank/DDBJ databases">
        <title>WGS assembly of Ceratodon purpureus strain R40.</title>
        <authorList>
            <person name="Carey S.B."/>
            <person name="Jenkins J."/>
            <person name="Shu S."/>
            <person name="Lovell J.T."/>
            <person name="Sreedasyam A."/>
            <person name="Maumus F."/>
            <person name="Tiley G.P."/>
            <person name="Fernandez-Pozo N."/>
            <person name="Barry K."/>
            <person name="Chen C."/>
            <person name="Wang M."/>
            <person name="Lipzen A."/>
            <person name="Daum C."/>
            <person name="Saski C.A."/>
            <person name="Payton A.C."/>
            <person name="Mcbreen J.C."/>
            <person name="Conrad R.E."/>
            <person name="Kollar L.M."/>
            <person name="Olsson S."/>
            <person name="Huttunen S."/>
            <person name="Landis J.B."/>
            <person name="Wickett N.J."/>
            <person name="Johnson M.G."/>
            <person name="Rensing S.A."/>
            <person name="Grimwood J."/>
            <person name="Schmutz J."/>
            <person name="Mcdaniel S.F."/>
        </authorList>
    </citation>
    <scope>NUCLEOTIDE SEQUENCE</scope>
    <source>
        <strain evidence="2">R40</strain>
    </source>
</reference>
<organism evidence="2 3">
    <name type="scientific">Ceratodon purpureus</name>
    <name type="common">Fire moss</name>
    <name type="synonym">Dicranum purpureum</name>
    <dbReference type="NCBI Taxonomy" id="3225"/>
    <lineage>
        <taxon>Eukaryota</taxon>
        <taxon>Viridiplantae</taxon>
        <taxon>Streptophyta</taxon>
        <taxon>Embryophyta</taxon>
        <taxon>Bryophyta</taxon>
        <taxon>Bryophytina</taxon>
        <taxon>Bryopsida</taxon>
        <taxon>Dicranidae</taxon>
        <taxon>Pseudoditrichales</taxon>
        <taxon>Ditrichaceae</taxon>
        <taxon>Ceratodon</taxon>
    </lineage>
</organism>
<evidence type="ECO:0000256" key="1">
    <source>
        <dbReference type="SAM" id="MobiDB-lite"/>
    </source>
</evidence>
<proteinExistence type="predicted"/>
<gene>
    <name evidence="2" type="ORF">KC19_8G121400</name>
</gene>
<evidence type="ECO:0000313" key="3">
    <source>
        <dbReference type="Proteomes" id="UP000822688"/>
    </source>
</evidence>
<sequence length="110" mass="12911">MRTLPSAGEEHTAASQRHFLHLCNRFQAARAEFVQASAHCLVHQELRWCWRGLRTPPSSCHKTSRFLHCMDQVIWLQTYPPQKRRRRNLNPNHPKIGKAIERNPPQQTLP</sequence>
<evidence type="ECO:0000313" key="2">
    <source>
        <dbReference type="EMBL" id="KAG0564567.1"/>
    </source>
</evidence>
<accession>A0A8T0H188</accession>
<name>A0A8T0H188_CERPU</name>
<protein>
    <submittedName>
        <fullName evidence="2">Uncharacterized protein</fullName>
    </submittedName>
</protein>
<dbReference type="EMBL" id="CM026429">
    <property type="protein sequence ID" value="KAG0564567.1"/>
    <property type="molecule type" value="Genomic_DNA"/>
</dbReference>
<keyword evidence="3" id="KW-1185">Reference proteome</keyword>
<dbReference type="Proteomes" id="UP000822688">
    <property type="component" value="Chromosome 8"/>
</dbReference>